<reference evidence="1 2" key="1">
    <citation type="submission" date="2024-03" db="EMBL/GenBank/DDBJ databases">
        <title>Genome-scale model development and genomic sequencing of the oleaginous clade Lipomyces.</title>
        <authorList>
            <consortium name="Lawrence Berkeley National Laboratory"/>
            <person name="Czajka J.J."/>
            <person name="Han Y."/>
            <person name="Kim J."/>
            <person name="Mondo S.J."/>
            <person name="Hofstad B.A."/>
            <person name="Robles A."/>
            <person name="Haridas S."/>
            <person name="Riley R."/>
            <person name="LaButti K."/>
            <person name="Pangilinan J."/>
            <person name="Andreopoulos W."/>
            <person name="Lipzen A."/>
            <person name="Yan J."/>
            <person name="Wang M."/>
            <person name="Ng V."/>
            <person name="Grigoriev I.V."/>
            <person name="Spatafora J.W."/>
            <person name="Magnuson J.K."/>
            <person name="Baker S.E."/>
            <person name="Pomraning K.R."/>
        </authorList>
    </citation>
    <scope>NUCLEOTIDE SEQUENCE [LARGE SCALE GENOMIC DNA]</scope>
    <source>
        <strain evidence="1 2">Phaff 52-87</strain>
    </source>
</reference>
<accession>A0ABR1EXP1</accession>
<dbReference type="EMBL" id="JBBJBU010000019">
    <property type="protein sequence ID" value="KAK7202364.1"/>
    <property type="molecule type" value="Genomic_DNA"/>
</dbReference>
<organism evidence="1 2">
    <name type="scientific">Myxozyma melibiosi</name>
    <dbReference type="NCBI Taxonomy" id="54550"/>
    <lineage>
        <taxon>Eukaryota</taxon>
        <taxon>Fungi</taxon>
        <taxon>Dikarya</taxon>
        <taxon>Ascomycota</taxon>
        <taxon>Saccharomycotina</taxon>
        <taxon>Lipomycetes</taxon>
        <taxon>Lipomycetales</taxon>
        <taxon>Lipomycetaceae</taxon>
        <taxon>Myxozyma</taxon>
    </lineage>
</organism>
<protein>
    <submittedName>
        <fullName evidence="1">Uncharacterized protein</fullName>
    </submittedName>
</protein>
<proteinExistence type="predicted"/>
<evidence type="ECO:0000313" key="1">
    <source>
        <dbReference type="EMBL" id="KAK7202364.1"/>
    </source>
</evidence>
<dbReference type="RefSeq" id="XP_064765397.1">
    <property type="nucleotide sequence ID" value="XM_064913844.1"/>
</dbReference>
<sequence length="166" mass="17962">MPHLPGLLLTLPSTSVPLRLRRRTLLFSLPSWSLARTLLPCPYQQPRHDPPLRSSITSLPTLSLPKLPLPCPSLAPVALALTNPTSPSRVQPHGTELGHLPLSLFRSCAYPILVSVLMLHAYAYASTPASTHSPLCFLHPDAPSPPLTLPVLDSYASISLHLCCCC</sequence>
<name>A0ABR1EXP1_9ASCO</name>
<keyword evidence="2" id="KW-1185">Reference proteome</keyword>
<comment type="caution">
    <text evidence="1">The sequence shown here is derived from an EMBL/GenBank/DDBJ whole genome shotgun (WGS) entry which is preliminary data.</text>
</comment>
<dbReference type="GeneID" id="90039356"/>
<dbReference type="Proteomes" id="UP001498771">
    <property type="component" value="Unassembled WGS sequence"/>
</dbReference>
<gene>
    <name evidence="1" type="ORF">BZA70DRAFT_286192</name>
</gene>
<evidence type="ECO:0000313" key="2">
    <source>
        <dbReference type="Proteomes" id="UP001498771"/>
    </source>
</evidence>